<dbReference type="AlphaFoldDB" id="D0MK32"/>
<evidence type="ECO:0008006" key="3">
    <source>
        <dbReference type="Google" id="ProtNLM"/>
    </source>
</evidence>
<reference evidence="1 2" key="1">
    <citation type="journal article" date="2009" name="Stand. Genomic Sci.">
        <title>Complete genome sequence of Rhodothermus marinus type strain (R-10).</title>
        <authorList>
            <person name="Nolan M."/>
            <person name="Tindall B.J."/>
            <person name="Pomrenke H."/>
            <person name="Lapidus A."/>
            <person name="Copeland A."/>
            <person name="Glavina Del Rio T."/>
            <person name="Lucas S."/>
            <person name="Chen F."/>
            <person name="Tice H."/>
            <person name="Cheng J.F."/>
            <person name="Saunders E."/>
            <person name="Han C."/>
            <person name="Bruce D."/>
            <person name="Goodwin L."/>
            <person name="Chain P."/>
            <person name="Pitluck S."/>
            <person name="Ovchinikova G."/>
            <person name="Pati A."/>
            <person name="Ivanova N."/>
            <person name="Mavromatis K."/>
            <person name="Chen A."/>
            <person name="Palaniappan K."/>
            <person name="Land M."/>
            <person name="Hauser L."/>
            <person name="Chang Y.J."/>
            <person name="Jeffries C.D."/>
            <person name="Brettin T."/>
            <person name="Goker M."/>
            <person name="Bristow J."/>
            <person name="Eisen J.A."/>
            <person name="Markowitz V."/>
            <person name="Hugenholtz P."/>
            <person name="Kyrpides N.C."/>
            <person name="Klenk H.P."/>
            <person name="Detter J.C."/>
        </authorList>
    </citation>
    <scope>NUCLEOTIDE SEQUENCE [LARGE SCALE GENOMIC DNA]</scope>
    <source>
        <strain evidence="2">ATCC 43812 / DSM 4252 / R-10</strain>
    </source>
</reference>
<gene>
    <name evidence="1" type="ordered locus">Rmar_0036</name>
</gene>
<sequence length="202" mass="20813">MRPTLLTAILGWLLPGCISLGAFQGPDVLPEGKTEVGVGIVGGGSLEEGGGGVGMFELYGRRGMTPRLELGARTTGFLATEGIATGAIMVEGKYQLVTTRPLVSAGMGVSFYALEVDDDSFYTIGLYPALWIGSPNLFAGVRMIVVTMGAENSDEVGTGSLVGLTIGGRLGDRVPFRPELTLFAPLGGPPLLVGGLGIAVRL</sequence>
<dbReference type="HOGENOM" id="CLU_117187_0_0_10"/>
<organism evidence="1 2">
    <name type="scientific">Rhodothermus marinus (strain ATCC 43812 / DSM 4252 / R-10)</name>
    <name type="common">Rhodothermus obamensis</name>
    <dbReference type="NCBI Taxonomy" id="518766"/>
    <lineage>
        <taxon>Bacteria</taxon>
        <taxon>Pseudomonadati</taxon>
        <taxon>Rhodothermota</taxon>
        <taxon>Rhodothermia</taxon>
        <taxon>Rhodothermales</taxon>
        <taxon>Rhodothermaceae</taxon>
        <taxon>Rhodothermus</taxon>
    </lineage>
</organism>
<dbReference type="EMBL" id="CP001807">
    <property type="protein sequence ID" value="ACY46945.1"/>
    <property type="molecule type" value="Genomic_DNA"/>
</dbReference>
<evidence type="ECO:0000313" key="2">
    <source>
        <dbReference type="Proteomes" id="UP000002221"/>
    </source>
</evidence>
<evidence type="ECO:0000313" key="1">
    <source>
        <dbReference type="EMBL" id="ACY46945.1"/>
    </source>
</evidence>
<dbReference type="RefSeq" id="WP_012842557.1">
    <property type="nucleotide sequence ID" value="NC_013501.1"/>
</dbReference>
<accession>D0MK32</accession>
<proteinExistence type="predicted"/>
<name>D0MK32_RHOM4</name>
<dbReference type="STRING" id="518766.Rmar_0036"/>
<keyword evidence="2" id="KW-1185">Reference proteome</keyword>
<dbReference type="Proteomes" id="UP000002221">
    <property type="component" value="Chromosome"/>
</dbReference>
<dbReference type="KEGG" id="rmr:Rmar_0036"/>
<protein>
    <recommendedName>
        <fullName evidence="3">Lipoprotein</fullName>
    </recommendedName>
</protein>